<dbReference type="STRING" id="28181.BEN30_09175"/>
<gene>
    <name evidence="3" type="ORF">BEN30_09175</name>
</gene>
<feature type="compositionally biased region" description="Polar residues" evidence="1">
    <location>
        <begin position="91"/>
        <end position="113"/>
    </location>
</feature>
<feature type="transmembrane region" description="Helical" evidence="2">
    <location>
        <begin position="36"/>
        <end position="58"/>
    </location>
</feature>
<comment type="caution">
    <text evidence="3">The sequence shown here is derived from an EMBL/GenBank/DDBJ whole genome shotgun (WGS) entry which is preliminary data.</text>
</comment>
<evidence type="ECO:0000313" key="4">
    <source>
        <dbReference type="Proteomes" id="UP000095347"/>
    </source>
</evidence>
<accession>A0A1E5Q8K4</accession>
<organism evidence="3 4">
    <name type="scientific">Magnetovibrio blakemorei</name>
    <dbReference type="NCBI Taxonomy" id="28181"/>
    <lineage>
        <taxon>Bacteria</taxon>
        <taxon>Pseudomonadati</taxon>
        <taxon>Pseudomonadota</taxon>
        <taxon>Alphaproteobacteria</taxon>
        <taxon>Rhodospirillales</taxon>
        <taxon>Magnetovibrionaceae</taxon>
        <taxon>Magnetovibrio</taxon>
    </lineage>
</organism>
<keyword evidence="2" id="KW-0472">Membrane</keyword>
<dbReference type="Proteomes" id="UP000095347">
    <property type="component" value="Unassembled WGS sequence"/>
</dbReference>
<dbReference type="EMBL" id="MCGG01000021">
    <property type="protein sequence ID" value="OEJ67586.1"/>
    <property type="molecule type" value="Genomic_DNA"/>
</dbReference>
<proteinExistence type="predicted"/>
<dbReference type="OrthoDB" id="8481795at2"/>
<keyword evidence="2" id="KW-1133">Transmembrane helix</keyword>
<evidence type="ECO:0000313" key="3">
    <source>
        <dbReference type="EMBL" id="OEJ67586.1"/>
    </source>
</evidence>
<reference evidence="4" key="1">
    <citation type="submission" date="2016-07" db="EMBL/GenBank/DDBJ databases">
        <authorList>
            <person name="Florea S."/>
            <person name="Webb J.S."/>
            <person name="Jaromczyk J."/>
            <person name="Schardl C.L."/>
        </authorList>
    </citation>
    <scope>NUCLEOTIDE SEQUENCE [LARGE SCALE GENOMIC DNA]</scope>
    <source>
        <strain evidence="4">MV-1</strain>
    </source>
</reference>
<keyword evidence="4" id="KW-1185">Reference proteome</keyword>
<feature type="transmembrane region" description="Helical" evidence="2">
    <location>
        <begin position="12"/>
        <end position="30"/>
    </location>
</feature>
<keyword evidence="2" id="KW-0812">Transmembrane</keyword>
<dbReference type="AlphaFoldDB" id="A0A1E5Q8K4"/>
<feature type="region of interest" description="Disordered" evidence="1">
    <location>
        <begin position="89"/>
        <end position="113"/>
    </location>
</feature>
<name>A0A1E5Q8K4_9PROT</name>
<evidence type="ECO:0000256" key="1">
    <source>
        <dbReference type="SAM" id="MobiDB-lite"/>
    </source>
</evidence>
<dbReference type="RefSeq" id="WP_069957739.1">
    <property type="nucleotide sequence ID" value="NZ_MCGG01000021.1"/>
</dbReference>
<evidence type="ECO:0000256" key="2">
    <source>
        <dbReference type="SAM" id="Phobius"/>
    </source>
</evidence>
<protein>
    <submittedName>
        <fullName evidence="3">Uncharacterized protein</fullName>
    </submittedName>
</protein>
<sequence>MKRTGRKQEWSLTMFAFGTVVFFPPIISLFDKPMLVFGLPLTFMVAFGVWVILIVSIWMGARPSRLRGALVTPVPEERLEPTLEQAGISLGSVQSGPDVLTQKSQTTTPQKEG</sequence>